<organism evidence="2 3">
    <name type="scientific">Mycena albidolilacea</name>
    <dbReference type="NCBI Taxonomy" id="1033008"/>
    <lineage>
        <taxon>Eukaryota</taxon>
        <taxon>Fungi</taxon>
        <taxon>Dikarya</taxon>
        <taxon>Basidiomycota</taxon>
        <taxon>Agaricomycotina</taxon>
        <taxon>Agaricomycetes</taxon>
        <taxon>Agaricomycetidae</taxon>
        <taxon>Agaricales</taxon>
        <taxon>Marasmiineae</taxon>
        <taxon>Mycenaceae</taxon>
        <taxon>Mycena</taxon>
    </lineage>
</organism>
<dbReference type="AlphaFoldDB" id="A0AAD7A8R7"/>
<comment type="caution">
    <text evidence="2">The sequence shown here is derived from an EMBL/GenBank/DDBJ whole genome shotgun (WGS) entry which is preliminary data.</text>
</comment>
<protein>
    <submittedName>
        <fullName evidence="2">Uncharacterized protein</fullName>
    </submittedName>
</protein>
<proteinExistence type="predicted"/>
<accession>A0AAD7A8R7</accession>
<sequence>TATTNIFQTDLSTNSCSLCCTDGISDRFSNTFSPPRVFFLTKHPATVNFTWRHLLARRSPRHPPICLLIISTLLKTYTMCSPRFVDFRANMHWMARQSCISRFFFSGAKSTFWLTRHSCACAISCPPLAPPQTGRGSPAPRHKPEDWMSGTLCSAGALAHRTCVRTMRRLNNGRTCILYLPHCPCPCPHPCPLWPTRYNRHPPLPSPLTTATDPLWPTPTLALVLTRCNRPPRCPRPRPRPHCERPPCCPSQRYGRPADPTLPLALPLACCDRPAATDPPPSLLTAATNPLHSHPRPRPDLLQPTRCNPTPTLALALAPALALALAIALAPTLA</sequence>
<gene>
    <name evidence="2" type="ORF">DFH08DRAFT_990480</name>
</gene>
<name>A0AAD7A8R7_9AGAR</name>
<keyword evidence="3" id="KW-1185">Reference proteome</keyword>
<evidence type="ECO:0000313" key="2">
    <source>
        <dbReference type="EMBL" id="KAJ7352238.1"/>
    </source>
</evidence>
<dbReference type="Proteomes" id="UP001218218">
    <property type="component" value="Unassembled WGS sequence"/>
</dbReference>
<feature type="region of interest" description="Disordered" evidence="1">
    <location>
        <begin position="281"/>
        <end position="305"/>
    </location>
</feature>
<reference evidence="2" key="1">
    <citation type="submission" date="2023-03" db="EMBL/GenBank/DDBJ databases">
        <title>Massive genome expansion in bonnet fungi (Mycena s.s.) driven by repeated elements and novel gene families across ecological guilds.</title>
        <authorList>
            <consortium name="Lawrence Berkeley National Laboratory"/>
            <person name="Harder C.B."/>
            <person name="Miyauchi S."/>
            <person name="Viragh M."/>
            <person name="Kuo A."/>
            <person name="Thoen E."/>
            <person name="Andreopoulos B."/>
            <person name="Lu D."/>
            <person name="Skrede I."/>
            <person name="Drula E."/>
            <person name="Henrissat B."/>
            <person name="Morin E."/>
            <person name="Kohler A."/>
            <person name="Barry K."/>
            <person name="LaButti K."/>
            <person name="Morin E."/>
            <person name="Salamov A."/>
            <person name="Lipzen A."/>
            <person name="Mereny Z."/>
            <person name="Hegedus B."/>
            <person name="Baldrian P."/>
            <person name="Stursova M."/>
            <person name="Weitz H."/>
            <person name="Taylor A."/>
            <person name="Grigoriev I.V."/>
            <person name="Nagy L.G."/>
            <person name="Martin F."/>
            <person name="Kauserud H."/>
        </authorList>
    </citation>
    <scope>NUCLEOTIDE SEQUENCE</scope>
    <source>
        <strain evidence="2">CBHHK002</strain>
    </source>
</reference>
<evidence type="ECO:0000313" key="3">
    <source>
        <dbReference type="Proteomes" id="UP001218218"/>
    </source>
</evidence>
<evidence type="ECO:0000256" key="1">
    <source>
        <dbReference type="SAM" id="MobiDB-lite"/>
    </source>
</evidence>
<dbReference type="EMBL" id="JARIHO010000012">
    <property type="protein sequence ID" value="KAJ7352238.1"/>
    <property type="molecule type" value="Genomic_DNA"/>
</dbReference>
<feature type="non-terminal residue" evidence="2">
    <location>
        <position position="1"/>
    </location>
</feature>